<reference evidence="3 4" key="1">
    <citation type="submission" date="2020-07" db="EMBL/GenBank/DDBJ databases">
        <title>Sequencing the genomes of 1000 actinobacteria strains.</title>
        <authorList>
            <person name="Klenk H.-P."/>
        </authorList>
    </citation>
    <scope>NUCLEOTIDE SEQUENCE [LARGE SCALE GENOMIC DNA]</scope>
    <source>
        <strain evidence="3 4">DSM 24482</strain>
    </source>
</reference>
<evidence type="ECO:0000256" key="1">
    <source>
        <dbReference type="SAM" id="MobiDB-lite"/>
    </source>
</evidence>
<dbReference type="EMBL" id="JACCBK010000001">
    <property type="protein sequence ID" value="NYD85933.1"/>
    <property type="molecule type" value="Genomic_DNA"/>
</dbReference>
<evidence type="ECO:0000313" key="5">
    <source>
        <dbReference type="Proteomes" id="UP000618382"/>
    </source>
</evidence>
<evidence type="ECO:0000313" key="4">
    <source>
        <dbReference type="Proteomes" id="UP000577956"/>
    </source>
</evidence>
<dbReference type="Proteomes" id="UP000618382">
    <property type="component" value="Unassembled WGS sequence"/>
</dbReference>
<organism evidence="3 4">
    <name type="scientific">Cellulomonas oligotrophica</name>
    <dbReference type="NCBI Taxonomy" id="931536"/>
    <lineage>
        <taxon>Bacteria</taxon>
        <taxon>Bacillati</taxon>
        <taxon>Actinomycetota</taxon>
        <taxon>Actinomycetes</taxon>
        <taxon>Micrococcales</taxon>
        <taxon>Cellulomonadaceae</taxon>
        <taxon>Cellulomonas</taxon>
    </lineage>
</organism>
<sequence>MTDQDPRRPTIVIRTIEGHRQTRRAAMTPSRYQEQVAKLAKKGVSVPTSALPRPVKHSR</sequence>
<keyword evidence="5" id="KW-1185">Reference proteome</keyword>
<dbReference type="AlphaFoldDB" id="A0A7Y9FF04"/>
<protein>
    <submittedName>
        <fullName evidence="3">Uncharacterized protein</fullName>
    </submittedName>
</protein>
<reference evidence="2 5" key="2">
    <citation type="submission" date="2021-01" db="EMBL/GenBank/DDBJ databases">
        <title>Whole genome shotgun sequence of Cellulomonas oligotrophica NBRC 109435.</title>
        <authorList>
            <person name="Komaki H."/>
            <person name="Tamura T."/>
        </authorList>
    </citation>
    <scope>NUCLEOTIDE SEQUENCE [LARGE SCALE GENOMIC DNA]</scope>
    <source>
        <strain evidence="2 5">NBRC 109435</strain>
    </source>
</reference>
<comment type="caution">
    <text evidence="3">The sequence shown here is derived from an EMBL/GenBank/DDBJ whole genome shotgun (WGS) entry which is preliminary data.</text>
</comment>
<dbReference type="Proteomes" id="UP000577956">
    <property type="component" value="Unassembled WGS sequence"/>
</dbReference>
<feature type="region of interest" description="Disordered" evidence="1">
    <location>
        <begin position="40"/>
        <end position="59"/>
    </location>
</feature>
<dbReference type="EMBL" id="BONN01000001">
    <property type="protein sequence ID" value="GIG31059.1"/>
    <property type="molecule type" value="Genomic_DNA"/>
</dbReference>
<gene>
    <name evidence="3" type="ORF">BKA21_001482</name>
    <name evidence="2" type="ORF">Col01nite_02180</name>
</gene>
<proteinExistence type="predicted"/>
<evidence type="ECO:0000313" key="2">
    <source>
        <dbReference type="EMBL" id="GIG31059.1"/>
    </source>
</evidence>
<name>A0A7Y9FF04_9CELL</name>
<evidence type="ECO:0000313" key="3">
    <source>
        <dbReference type="EMBL" id="NYD85933.1"/>
    </source>
</evidence>
<accession>A0A7Y9FF04</accession>